<sequence>MASTLMKWKGAGDLIVAGILTLKPSLMYASVVTRTLASWTGLHLSSAEVAPGFNQSIACLVAAVGVGHVVAASSGPAARPAIFAMNLTWAVLGFMTCLTPLEWGLGSATLLMSSLNHASFSLALYLLDGEVIRGKGVDGPRKKGL</sequence>
<evidence type="ECO:0000313" key="1">
    <source>
        <dbReference type="EMBL" id="KAF9463731.1"/>
    </source>
</evidence>
<organism evidence="1 2">
    <name type="scientific">Collybia nuda</name>
    <dbReference type="NCBI Taxonomy" id="64659"/>
    <lineage>
        <taxon>Eukaryota</taxon>
        <taxon>Fungi</taxon>
        <taxon>Dikarya</taxon>
        <taxon>Basidiomycota</taxon>
        <taxon>Agaricomycotina</taxon>
        <taxon>Agaricomycetes</taxon>
        <taxon>Agaricomycetidae</taxon>
        <taxon>Agaricales</taxon>
        <taxon>Tricholomatineae</taxon>
        <taxon>Clitocybaceae</taxon>
        <taxon>Collybia</taxon>
    </lineage>
</organism>
<comment type="caution">
    <text evidence="1">The sequence shown here is derived from an EMBL/GenBank/DDBJ whole genome shotgun (WGS) entry which is preliminary data.</text>
</comment>
<dbReference type="OrthoDB" id="3753443at2759"/>
<dbReference type="EMBL" id="MU150260">
    <property type="protein sequence ID" value="KAF9463731.1"/>
    <property type="molecule type" value="Genomic_DNA"/>
</dbReference>
<evidence type="ECO:0000313" key="2">
    <source>
        <dbReference type="Proteomes" id="UP000807353"/>
    </source>
</evidence>
<protein>
    <submittedName>
        <fullName evidence="1">Uncharacterized protein</fullName>
    </submittedName>
</protein>
<dbReference type="Proteomes" id="UP000807353">
    <property type="component" value="Unassembled WGS sequence"/>
</dbReference>
<keyword evidence="2" id="KW-1185">Reference proteome</keyword>
<accession>A0A9P6CF61</accession>
<dbReference type="AlphaFoldDB" id="A0A9P6CF61"/>
<reference evidence="1" key="1">
    <citation type="submission" date="2020-11" db="EMBL/GenBank/DDBJ databases">
        <authorList>
            <consortium name="DOE Joint Genome Institute"/>
            <person name="Ahrendt S."/>
            <person name="Riley R."/>
            <person name="Andreopoulos W."/>
            <person name="Labutti K."/>
            <person name="Pangilinan J."/>
            <person name="Ruiz-Duenas F.J."/>
            <person name="Barrasa J.M."/>
            <person name="Sanchez-Garcia M."/>
            <person name="Camarero S."/>
            <person name="Miyauchi S."/>
            <person name="Serrano A."/>
            <person name="Linde D."/>
            <person name="Babiker R."/>
            <person name="Drula E."/>
            <person name="Ayuso-Fernandez I."/>
            <person name="Pacheco R."/>
            <person name="Padilla G."/>
            <person name="Ferreira P."/>
            <person name="Barriuso J."/>
            <person name="Kellner H."/>
            <person name="Castanera R."/>
            <person name="Alfaro M."/>
            <person name="Ramirez L."/>
            <person name="Pisabarro A.G."/>
            <person name="Kuo A."/>
            <person name="Tritt A."/>
            <person name="Lipzen A."/>
            <person name="He G."/>
            <person name="Yan M."/>
            <person name="Ng V."/>
            <person name="Cullen D."/>
            <person name="Martin F."/>
            <person name="Rosso M.-N."/>
            <person name="Henrissat B."/>
            <person name="Hibbett D."/>
            <person name="Martinez A.T."/>
            <person name="Grigoriev I.V."/>
        </authorList>
    </citation>
    <scope>NUCLEOTIDE SEQUENCE</scope>
    <source>
        <strain evidence="1">CBS 247.69</strain>
    </source>
</reference>
<name>A0A9P6CF61_9AGAR</name>
<gene>
    <name evidence="1" type="ORF">BDZ94DRAFT_1308628</name>
</gene>
<proteinExistence type="predicted"/>